<dbReference type="SUPFAM" id="SSF52833">
    <property type="entry name" value="Thioredoxin-like"/>
    <property type="match status" value="1"/>
</dbReference>
<accession>A0A2R8CJX3</accession>
<protein>
    <submittedName>
        <fullName evidence="2">Dichloromethane dehalogenase</fullName>
        <ecNumber evidence="2">4.5.1.3</ecNumber>
    </submittedName>
</protein>
<name>A0A2R8CJX3_9GAMM</name>
<dbReference type="InterPro" id="IPR036249">
    <property type="entry name" value="Thioredoxin-like_sf"/>
</dbReference>
<dbReference type="Pfam" id="PF13409">
    <property type="entry name" value="GST_N_2"/>
    <property type="match status" value="1"/>
</dbReference>
<evidence type="ECO:0000313" key="2">
    <source>
        <dbReference type="EMBL" id="SPJ33064.1"/>
    </source>
</evidence>
<proteinExistence type="predicted"/>
<evidence type="ECO:0000313" key="3">
    <source>
        <dbReference type="Proteomes" id="UP000244934"/>
    </source>
</evidence>
<dbReference type="GO" id="GO:0006749">
    <property type="term" value="P:glutathione metabolic process"/>
    <property type="evidence" value="ECO:0007669"/>
    <property type="project" value="TreeGrafter"/>
</dbReference>
<dbReference type="CDD" id="cd03043">
    <property type="entry name" value="GST_N_1"/>
    <property type="match status" value="1"/>
</dbReference>
<dbReference type="GO" id="GO:0018834">
    <property type="term" value="F:dichloromethane dehalogenase activity"/>
    <property type="evidence" value="ECO:0007669"/>
    <property type="project" value="UniProtKB-EC"/>
</dbReference>
<keyword evidence="2" id="KW-0456">Lyase</keyword>
<dbReference type="InterPro" id="IPR004045">
    <property type="entry name" value="Glutathione_S-Trfase_N"/>
</dbReference>
<dbReference type="GO" id="GO:0004364">
    <property type="term" value="F:glutathione transferase activity"/>
    <property type="evidence" value="ECO:0007669"/>
    <property type="project" value="TreeGrafter"/>
</dbReference>
<dbReference type="Pfam" id="PF13410">
    <property type="entry name" value="GST_C_2"/>
    <property type="match status" value="1"/>
</dbReference>
<dbReference type="GO" id="GO:0006559">
    <property type="term" value="P:L-phenylalanine catabolic process"/>
    <property type="evidence" value="ECO:0007669"/>
    <property type="project" value="TreeGrafter"/>
</dbReference>
<dbReference type="PANTHER" id="PTHR42673:SF4">
    <property type="entry name" value="MALEYLACETOACETATE ISOMERASE"/>
    <property type="match status" value="1"/>
</dbReference>
<dbReference type="PANTHER" id="PTHR42673">
    <property type="entry name" value="MALEYLACETOACETATE ISOMERASE"/>
    <property type="match status" value="1"/>
</dbReference>
<reference evidence="3" key="1">
    <citation type="submission" date="2018-03" db="EMBL/GenBank/DDBJ databases">
        <authorList>
            <person name="Navarro De La Torre S."/>
        </authorList>
    </citation>
    <scope>NUCLEOTIDE SEQUENCE [LARGE SCALE GENOMIC DNA]</scope>
    <source>
        <strain evidence="3">EAod3</strain>
    </source>
</reference>
<dbReference type="EMBL" id="ONZI01000001">
    <property type="protein sequence ID" value="SPJ33064.1"/>
    <property type="molecule type" value="Genomic_DNA"/>
</dbReference>
<dbReference type="CDD" id="cd03194">
    <property type="entry name" value="GST_C_3"/>
    <property type="match status" value="1"/>
</dbReference>
<dbReference type="AlphaFoldDB" id="A0A2R8CJX3"/>
<dbReference type="RefSeq" id="WP_108841834.1">
    <property type="nucleotide sequence ID" value="NZ_ONZI01000001.1"/>
</dbReference>
<keyword evidence="3" id="KW-1185">Reference proteome</keyword>
<dbReference type="EC" id="4.5.1.3" evidence="2"/>
<dbReference type="InterPro" id="IPR040079">
    <property type="entry name" value="Glutathione_S-Trfase"/>
</dbReference>
<gene>
    <name evidence="2" type="primary">dcmA</name>
    <name evidence="2" type="ORF">KSP9073_01067</name>
</gene>
<feature type="domain" description="GST N-terminal" evidence="1">
    <location>
        <begin position="1"/>
        <end position="83"/>
    </location>
</feature>
<dbReference type="Proteomes" id="UP000244934">
    <property type="component" value="Unassembled WGS sequence"/>
</dbReference>
<dbReference type="InterPro" id="IPR036282">
    <property type="entry name" value="Glutathione-S-Trfase_C_sf"/>
</dbReference>
<dbReference type="Gene3D" id="3.40.30.10">
    <property type="entry name" value="Glutaredoxin"/>
    <property type="match status" value="1"/>
</dbReference>
<evidence type="ECO:0000259" key="1">
    <source>
        <dbReference type="PROSITE" id="PS50404"/>
    </source>
</evidence>
<dbReference type="GO" id="GO:0016034">
    <property type="term" value="F:maleylacetoacetate isomerase activity"/>
    <property type="evidence" value="ECO:0007669"/>
    <property type="project" value="TreeGrafter"/>
</dbReference>
<dbReference type="SFLD" id="SFLDS00019">
    <property type="entry name" value="Glutathione_Transferase_(cytos"/>
    <property type="match status" value="1"/>
</dbReference>
<sequence length="231" mass="25905">MRYRLHIANKNYSSWSMRPWVLMHALDIPFDEVLTPFEFGARQPAFDAFSPTGKVPCLVDGPLTVWDSLAICEYLAEATPAVWPVDPVARAFARCAAAEMHSGFPALRDECSMNCRLVIALTTPSEALKRDLERLEALWCAGLDRFGGPWLAGDRFTAVDAFFAPVAVRLNNYQLTLGEQAMAYVGRLLAHPSVSDWVNAGIQEPWREASHEQDCIRDRKVIKDRLPPVET</sequence>
<organism evidence="2 3">
    <name type="scientific">Kushneria phyllosphaerae</name>
    <dbReference type="NCBI Taxonomy" id="2100822"/>
    <lineage>
        <taxon>Bacteria</taxon>
        <taxon>Pseudomonadati</taxon>
        <taxon>Pseudomonadota</taxon>
        <taxon>Gammaproteobacteria</taxon>
        <taxon>Oceanospirillales</taxon>
        <taxon>Halomonadaceae</taxon>
        <taxon>Kushneria</taxon>
    </lineage>
</organism>
<dbReference type="SUPFAM" id="SSF47616">
    <property type="entry name" value="GST C-terminal domain-like"/>
    <property type="match status" value="1"/>
</dbReference>
<dbReference type="OrthoDB" id="9799538at2"/>
<dbReference type="Gene3D" id="1.20.1050.10">
    <property type="match status" value="1"/>
</dbReference>
<dbReference type="PROSITE" id="PS50404">
    <property type="entry name" value="GST_NTER"/>
    <property type="match status" value="1"/>
</dbReference>